<evidence type="ECO:0000256" key="6">
    <source>
        <dbReference type="ARBA" id="ARBA00023136"/>
    </source>
</evidence>
<dbReference type="GO" id="GO:0009279">
    <property type="term" value="C:cell outer membrane"/>
    <property type="evidence" value="ECO:0007669"/>
    <property type="project" value="UniProtKB-SubCell"/>
</dbReference>
<keyword evidence="6" id="KW-0472">Membrane</keyword>
<organism evidence="9 10">
    <name type="scientific">Snuella sedimenti</name>
    <dbReference type="NCBI Taxonomy" id="2798802"/>
    <lineage>
        <taxon>Bacteria</taxon>
        <taxon>Pseudomonadati</taxon>
        <taxon>Bacteroidota</taxon>
        <taxon>Flavobacteriia</taxon>
        <taxon>Flavobacteriales</taxon>
        <taxon>Flavobacteriaceae</taxon>
        <taxon>Snuella</taxon>
    </lineage>
</organism>
<protein>
    <submittedName>
        <fullName evidence="9">Outer membrane protein transport protein</fullName>
    </submittedName>
</protein>
<dbReference type="InterPro" id="IPR005017">
    <property type="entry name" value="OMPP1/FadL/TodX"/>
</dbReference>
<evidence type="ECO:0000256" key="2">
    <source>
        <dbReference type="ARBA" id="ARBA00008163"/>
    </source>
</evidence>
<dbReference type="PANTHER" id="PTHR35093">
    <property type="entry name" value="OUTER MEMBRANE PROTEIN NMB0088-RELATED"/>
    <property type="match status" value="1"/>
</dbReference>
<name>A0A8J7LNT8_9FLAO</name>
<dbReference type="PANTHER" id="PTHR35093:SF8">
    <property type="entry name" value="OUTER MEMBRANE PROTEIN NMB0088-RELATED"/>
    <property type="match status" value="1"/>
</dbReference>
<keyword evidence="3" id="KW-1134">Transmembrane beta strand</keyword>
<dbReference type="Gene3D" id="2.40.160.60">
    <property type="entry name" value="Outer membrane protein transport protein (OMPP1/FadL/TodX)"/>
    <property type="match status" value="1"/>
</dbReference>
<proteinExistence type="inferred from homology"/>
<evidence type="ECO:0000256" key="3">
    <source>
        <dbReference type="ARBA" id="ARBA00022452"/>
    </source>
</evidence>
<dbReference type="Proteomes" id="UP000610931">
    <property type="component" value="Unassembled WGS sequence"/>
</dbReference>
<comment type="similarity">
    <text evidence="2">Belongs to the OmpP1/FadL family.</text>
</comment>
<evidence type="ECO:0000256" key="7">
    <source>
        <dbReference type="ARBA" id="ARBA00023237"/>
    </source>
</evidence>
<gene>
    <name evidence="9" type="ORF">JF259_09740</name>
</gene>
<dbReference type="AlphaFoldDB" id="A0A8J7LNT8"/>
<dbReference type="EMBL" id="JAELVQ010000010">
    <property type="protein sequence ID" value="MBJ6368368.1"/>
    <property type="molecule type" value="Genomic_DNA"/>
</dbReference>
<keyword evidence="7" id="KW-0998">Cell outer membrane</keyword>
<comment type="subcellular location">
    <subcellularLocation>
        <location evidence="1">Cell outer membrane</location>
        <topology evidence="1">Multi-pass membrane protein</topology>
    </subcellularLocation>
</comment>
<keyword evidence="5 8" id="KW-0732">Signal</keyword>
<sequence>MKKLNLLFIGILSMSSIYAQDITDALRYSQDNIQGTARFRALSGAFGALGGDMSAVSLNPASSAVFSKSHASFSLSNIDTKNDTRYFNTATSANESTFDLNQGGAAFVFANRNTNSPWRKFSLAVAYEKTANFDDNWRAIGTNTNSGNFDNSISSYFFDYANGLRLDEIERLDGETYSQAYQEIGSAYGYSHQQAFLGYESFILEPVDINNDANTEYTINLNNGNFFHDYTYAATGYNGKISFNMGAQYDDNLYLGLNLNSHFINYDRSTFLVEENSNTSDVEYIEFENNLSTTGSGFSFQLGGILKLSPEFRVGLTYDSPTWYTIEEEASQFIATDGINGFIEINPLIVNVYPQYKLQTPGKLTGSLAYIFGTQGLLSFDYSRKDYSATKFKPTSDPDFAFENNKISNTLTDAATYRLGGEYKYKQFSFRGGYRFEESPYKNGVTVGDLTGYSLGLGLNFGNTKLDLTFDQANRSFQTPLYNIGLVDTANIDRTDTNVTLSLSFNI</sequence>
<evidence type="ECO:0000256" key="1">
    <source>
        <dbReference type="ARBA" id="ARBA00004571"/>
    </source>
</evidence>
<dbReference type="SUPFAM" id="SSF56935">
    <property type="entry name" value="Porins"/>
    <property type="match status" value="1"/>
</dbReference>
<comment type="caution">
    <text evidence="9">The sequence shown here is derived from an EMBL/GenBank/DDBJ whole genome shotgun (WGS) entry which is preliminary data.</text>
</comment>
<evidence type="ECO:0000256" key="8">
    <source>
        <dbReference type="SAM" id="SignalP"/>
    </source>
</evidence>
<dbReference type="Pfam" id="PF03349">
    <property type="entry name" value="Toluene_X"/>
    <property type="match status" value="1"/>
</dbReference>
<reference evidence="9" key="1">
    <citation type="submission" date="2020-12" db="EMBL/GenBank/DDBJ databases">
        <title>Snuella sp. nov., isolated from sediment in Incheon.</title>
        <authorList>
            <person name="Kim W."/>
        </authorList>
    </citation>
    <scope>NUCLEOTIDE SEQUENCE</scope>
    <source>
        <strain evidence="9">CAU 1569</strain>
    </source>
</reference>
<dbReference type="GO" id="GO:0015483">
    <property type="term" value="F:long-chain fatty acid transporting porin activity"/>
    <property type="evidence" value="ECO:0007669"/>
    <property type="project" value="TreeGrafter"/>
</dbReference>
<dbReference type="RefSeq" id="WP_199115121.1">
    <property type="nucleotide sequence ID" value="NZ_JAELVQ010000010.1"/>
</dbReference>
<evidence type="ECO:0000256" key="4">
    <source>
        <dbReference type="ARBA" id="ARBA00022692"/>
    </source>
</evidence>
<keyword evidence="4" id="KW-0812">Transmembrane</keyword>
<feature type="chain" id="PRO_5035160224" evidence="8">
    <location>
        <begin position="20"/>
        <end position="507"/>
    </location>
</feature>
<evidence type="ECO:0000256" key="5">
    <source>
        <dbReference type="ARBA" id="ARBA00022729"/>
    </source>
</evidence>
<evidence type="ECO:0000313" key="10">
    <source>
        <dbReference type="Proteomes" id="UP000610931"/>
    </source>
</evidence>
<feature type="signal peptide" evidence="8">
    <location>
        <begin position="1"/>
        <end position="19"/>
    </location>
</feature>
<accession>A0A8J7LNT8</accession>
<evidence type="ECO:0000313" key="9">
    <source>
        <dbReference type="EMBL" id="MBJ6368368.1"/>
    </source>
</evidence>
<keyword evidence="10" id="KW-1185">Reference proteome</keyword>